<evidence type="ECO:0000313" key="2">
    <source>
        <dbReference type="Proteomes" id="UP000215244"/>
    </source>
</evidence>
<evidence type="ECO:0000313" key="1">
    <source>
        <dbReference type="EMBL" id="ASV31547.1"/>
    </source>
</evidence>
<name>A0A223V8H3_9FLAO</name>
<dbReference type="EMBL" id="CP022957">
    <property type="protein sequence ID" value="ASV31547.1"/>
    <property type="molecule type" value="Genomic_DNA"/>
</dbReference>
<sequence length="63" mass="7265">MDKVGFVKTFREQIRSVYDVAIHLFGGFKEVETLFFTETCYGLDKFHKSISNSSKAVHKGAYR</sequence>
<organism evidence="1 2">
    <name type="scientific">Maribacter cobaltidurans</name>
    <dbReference type="NCBI Taxonomy" id="1178778"/>
    <lineage>
        <taxon>Bacteria</taxon>
        <taxon>Pseudomonadati</taxon>
        <taxon>Bacteroidota</taxon>
        <taxon>Flavobacteriia</taxon>
        <taxon>Flavobacteriales</taxon>
        <taxon>Flavobacteriaceae</taxon>
        <taxon>Maribacter</taxon>
    </lineage>
</organism>
<gene>
    <name evidence="1" type="ORF">CJ263_15735</name>
</gene>
<keyword evidence="2" id="KW-1185">Reference proteome</keyword>
<protein>
    <submittedName>
        <fullName evidence="1">Uncharacterized protein</fullName>
    </submittedName>
</protein>
<proteinExistence type="predicted"/>
<dbReference type="KEGG" id="marb:CJ263_15735"/>
<accession>A0A223V8H3</accession>
<reference evidence="1 2" key="1">
    <citation type="submission" date="2017-08" db="EMBL/GenBank/DDBJ databases">
        <title>The complete genome sequence of Maribacter sp. B1, isolated from deep-sea sediment.</title>
        <authorList>
            <person name="Wu Y.-H."/>
            <person name="Cheng H."/>
            <person name="Xu X.-W."/>
        </authorList>
    </citation>
    <scope>NUCLEOTIDE SEQUENCE [LARGE SCALE GENOMIC DNA]</scope>
    <source>
        <strain evidence="1 2">B1</strain>
    </source>
</reference>
<dbReference type="AlphaFoldDB" id="A0A223V8H3"/>
<dbReference type="Proteomes" id="UP000215244">
    <property type="component" value="Chromosome"/>
</dbReference>